<organism evidence="1 2">
    <name type="scientific">Cenarchaeum symbiosum (strain A)</name>
    <dbReference type="NCBI Taxonomy" id="414004"/>
    <lineage>
        <taxon>Archaea</taxon>
        <taxon>Nitrososphaerota</taxon>
        <taxon>Candidatus Cenarchaeales</taxon>
        <taxon>Candidatus Cenarchaeaceae</taxon>
        <taxon>Candidatus Cenarchaeum</taxon>
    </lineage>
</organism>
<sequence>MTQSVLHGEESGGRESKNQINSAALVKLQSINPEKIDYLKLVVYDDVKIPLEDIIFEKRVLSNKHVKHAQYDVKPNYITHLILDATGKIDNDTKSKIIHSSIKYIEYKIKNDDIPKTITFNYNNPARIVSNIYHNHSIEFENFIHEF</sequence>
<dbReference type="KEGG" id="csy:CENSYa_1526"/>
<dbReference type="Proteomes" id="UP000000758">
    <property type="component" value="Chromosome"/>
</dbReference>
<proteinExistence type="predicted"/>
<dbReference type="STRING" id="414004.CENSYa_1526"/>
<dbReference type="AlphaFoldDB" id="A0RXT1"/>
<evidence type="ECO:0000313" key="1">
    <source>
        <dbReference type="EMBL" id="ABK78148.1"/>
    </source>
</evidence>
<keyword evidence="2" id="KW-1185">Reference proteome</keyword>
<dbReference type="HOGENOM" id="CLU_1763791_0_0_2"/>
<name>A0RXT1_CENSY</name>
<dbReference type="EMBL" id="DP000238">
    <property type="protein sequence ID" value="ABK78148.1"/>
    <property type="molecule type" value="Genomic_DNA"/>
</dbReference>
<evidence type="ECO:0000313" key="2">
    <source>
        <dbReference type="Proteomes" id="UP000000758"/>
    </source>
</evidence>
<gene>
    <name evidence="1" type="ordered locus">CENSYa_1526</name>
</gene>
<accession>A0RXT1</accession>
<reference evidence="1 2" key="1">
    <citation type="journal article" date="2006" name="Proc. Natl. Acad. Sci. U.S.A.">
        <title>Genomic analysis of the uncultivated marine crenarchaeote Cenarchaeum symbiosum.</title>
        <authorList>
            <person name="Hallam S.J."/>
            <person name="Konstantinidis K.T."/>
            <person name="Putnam N."/>
            <person name="Schleper C."/>
            <person name="Watanabe Y."/>
            <person name="Sugahara J."/>
            <person name="Preston C."/>
            <person name="de la Torre J."/>
            <person name="Richardson P.M."/>
            <person name="DeLong E.F."/>
        </authorList>
    </citation>
    <scope>NUCLEOTIDE SEQUENCE [LARGE SCALE GENOMIC DNA]</scope>
    <source>
        <strain evidence="2">A</strain>
    </source>
</reference>
<dbReference type="EnsemblBacteria" id="ABK78148">
    <property type="protein sequence ID" value="ABK78148"/>
    <property type="gene ID" value="CENSYa_1526"/>
</dbReference>
<protein>
    <submittedName>
        <fullName evidence="1">Uncharacterized protein</fullName>
    </submittedName>
</protein>